<dbReference type="InterPro" id="IPR029026">
    <property type="entry name" value="tRNA_m1G_MTases_N"/>
</dbReference>
<sequence length="169" mass="18748">MTRSMPPIKIPSERNPLFVVLDNIRSVYNVGSIFRTSDAARISHLYLCGMTAYPPHPKIDKTALGAISHVPWSHHVDACDVVRELKQQGFPIWACETGALSQNYLESPYPSPLVLVFGHEVIGINPLILTLAEKQIEIPMAGHKSSLNVATAYGIILFEVLRQYRSEPG</sequence>
<dbReference type="GO" id="GO:0008173">
    <property type="term" value="F:RNA methyltransferase activity"/>
    <property type="evidence" value="ECO:0007669"/>
    <property type="project" value="InterPro"/>
</dbReference>
<accession>A0A948W4Q4</accession>
<evidence type="ECO:0000313" key="4">
    <source>
        <dbReference type="EMBL" id="MBU2689589.1"/>
    </source>
</evidence>
<feature type="domain" description="tRNA/rRNA methyltransferase SpoU type" evidence="3">
    <location>
        <begin position="17"/>
        <end position="158"/>
    </location>
</feature>
<comment type="caution">
    <text evidence="4">The sequence shown here is derived from an EMBL/GenBank/DDBJ whole genome shotgun (WGS) entry which is preliminary data.</text>
</comment>
<dbReference type="EMBL" id="JAHJDP010000012">
    <property type="protein sequence ID" value="MBU2689589.1"/>
    <property type="molecule type" value="Genomic_DNA"/>
</dbReference>
<keyword evidence="2" id="KW-0808">Transferase</keyword>
<dbReference type="InterPro" id="IPR004441">
    <property type="entry name" value="rRNA_MeTrfase_TrmH"/>
</dbReference>
<evidence type="ECO:0000256" key="1">
    <source>
        <dbReference type="ARBA" id="ARBA00022603"/>
    </source>
</evidence>
<dbReference type="InterPro" id="IPR029028">
    <property type="entry name" value="Alpha/beta_knot_MTases"/>
</dbReference>
<dbReference type="SUPFAM" id="SSF75217">
    <property type="entry name" value="alpha/beta knot"/>
    <property type="match status" value="1"/>
</dbReference>
<keyword evidence="1 4" id="KW-0489">Methyltransferase</keyword>
<dbReference type="GO" id="GO:0003723">
    <property type="term" value="F:RNA binding"/>
    <property type="evidence" value="ECO:0007669"/>
    <property type="project" value="InterPro"/>
</dbReference>
<dbReference type="GO" id="GO:0032259">
    <property type="term" value="P:methylation"/>
    <property type="evidence" value="ECO:0007669"/>
    <property type="project" value="UniProtKB-KW"/>
</dbReference>
<proteinExistence type="predicted"/>
<dbReference type="Gene3D" id="3.40.1280.10">
    <property type="match status" value="1"/>
</dbReference>
<dbReference type="PANTHER" id="PTHR46429">
    <property type="entry name" value="23S RRNA (GUANOSINE-2'-O-)-METHYLTRANSFERASE RLMB"/>
    <property type="match status" value="1"/>
</dbReference>
<dbReference type="PANTHER" id="PTHR46429:SF1">
    <property type="entry name" value="23S RRNA (GUANOSINE-2'-O-)-METHYLTRANSFERASE RLMB"/>
    <property type="match status" value="1"/>
</dbReference>
<organism evidence="4 5">
    <name type="scientific">Eiseniibacteriota bacterium</name>
    <dbReference type="NCBI Taxonomy" id="2212470"/>
    <lineage>
        <taxon>Bacteria</taxon>
        <taxon>Candidatus Eiseniibacteriota</taxon>
    </lineage>
</organism>
<dbReference type="AlphaFoldDB" id="A0A948W4Q4"/>
<name>A0A948W4Q4_UNCEI</name>
<gene>
    <name evidence="4" type="ORF">KJ970_01555</name>
</gene>
<evidence type="ECO:0000259" key="3">
    <source>
        <dbReference type="Pfam" id="PF00588"/>
    </source>
</evidence>
<dbReference type="Proteomes" id="UP000777784">
    <property type="component" value="Unassembled WGS sequence"/>
</dbReference>
<dbReference type="InterPro" id="IPR001537">
    <property type="entry name" value="SpoU_MeTrfase"/>
</dbReference>
<dbReference type="GO" id="GO:0005829">
    <property type="term" value="C:cytosol"/>
    <property type="evidence" value="ECO:0007669"/>
    <property type="project" value="TreeGrafter"/>
</dbReference>
<dbReference type="CDD" id="cd18097">
    <property type="entry name" value="SpoU-like"/>
    <property type="match status" value="1"/>
</dbReference>
<evidence type="ECO:0000313" key="5">
    <source>
        <dbReference type="Proteomes" id="UP000777784"/>
    </source>
</evidence>
<dbReference type="GO" id="GO:0006396">
    <property type="term" value="P:RNA processing"/>
    <property type="evidence" value="ECO:0007669"/>
    <property type="project" value="InterPro"/>
</dbReference>
<protein>
    <submittedName>
        <fullName evidence="4">RNA methyltransferase</fullName>
    </submittedName>
</protein>
<evidence type="ECO:0000256" key="2">
    <source>
        <dbReference type="ARBA" id="ARBA00022679"/>
    </source>
</evidence>
<reference evidence="4" key="1">
    <citation type="submission" date="2021-05" db="EMBL/GenBank/DDBJ databases">
        <title>Energy efficiency and biological interactions define the core microbiome of deep oligotrophic groundwater.</title>
        <authorList>
            <person name="Mehrshad M."/>
            <person name="Lopez-Fernandez M."/>
            <person name="Bell E."/>
            <person name="Bernier-Latmani R."/>
            <person name="Bertilsson S."/>
            <person name="Dopson M."/>
        </authorList>
    </citation>
    <scope>NUCLEOTIDE SEQUENCE</scope>
    <source>
        <strain evidence="4">Modern_marine.mb.64</strain>
    </source>
</reference>
<dbReference type="Pfam" id="PF00588">
    <property type="entry name" value="SpoU_methylase"/>
    <property type="match status" value="1"/>
</dbReference>